<dbReference type="AlphaFoldDB" id="A0A916RJU1"/>
<keyword evidence="2" id="KW-1133">Transmembrane helix</keyword>
<dbReference type="EMBL" id="BMIF01000002">
    <property type="protein sequence ID" value="GGA58517.1"/>
    <property type="molecule type" value="Genomic_DNA"/>
</dbReference>
<organism evidence="3 4">
    <name type="scientific">Nitratireductor aestuarii</name>
    <dbReference type="NCBI Taxonomy" id="1735103"/>
    <lineage>
        <taxon>Bacteria</taxon>
        <taxon>Pseudomonadati</taxon>
        <taxon>Pseudomonadota</taxon>
        <taxon>Alphaproteobacteria</taxon>
        <taxon>Hyphomicrobiales</taxon>
        <taxon>Phyllobacteriaceae</taxon>
        <taxon>Nitratireductor</taxon>
    </lineage>
</organism>
<dbReference type="SUPFAM" id="SSF52266">
    <property type="entry name" value="SGNH hydrolase"/>
    <property type="match status" value="1"/>
</dbReference>
<evidence type="ECO:0000313" key="4">
    <source>
        <dbReference type="Proteomes" id="UP000636264"/>
    </source>
</evidence>
<accession>A0A916RJU1</accession>
<reference evidence="3" key="2">
    <citation type="submission" date="2020-09" db="EMBL/GenBank/DDBJ databases">
        <authorList>
            <person name="Sun Q."/>
            <person name="Zhou Y."/>
        </authorList>
    </citation>
    <scope>NUCLEOTIDE SEQUENCE</scope>
    <source>
        <strain evidence="3">CGMCC 1.15320</strain>
    </source>
</reference>
<evidence type="ECO:0000256" key="1">
    <source>
        <dbReference type="SAM" id="MobiDB-lite"/>
    </source>
</evidence>
<evidence type="ECO:0000256" key="2">
    <source>
        <dbReference type="SAM" id="Phobius"/>
    </source>
</evidence>
<proteinExistence type="predicted"/>
<gene>
    <name evidence="3" type="ORF">GCM10011385_10200</name>
</gene>
<keyword evidence="4" id="KW-1185">Reference proteome</keyword>
<feature type="compositionally biased region" description="Acidic residues" evidence="1">
    <location>
        <begin position="343"/>
        <end position="361"/>
    </location>
</feature>
<dbReference type="Gene3D" id="3.40.50.1110">
    <property type="entry name" value="SGNH hydrolase"/>
    <property type="match status" value="1"/>
</dbReference>
<dbReference type="InterPro" id="IPR036514">
    <property type="entry name" value="SGNH_hydro_sf"/>
</dbReference>
<comment type="caution">
    <text evidence="3">The sequence shown here is derived from an EMBL/GenBank/DDBJ whole genome shotgun (WGS) entry which is preliminary data.</text>
</comment>
<dbReference type="GO" id="GO:0016788">
    <property type="term" value="F:hydrolase activity, acting on ester bonds"/>
    <property type="evidence" value="ECO:0007669"/>
    <property type="project" value="UniProtKB-ARBA"/>
</dbReference>
<keyword evidence="2" id="KW-0812">Transmembrane</keyword>
<evidence type="ECO:0000313" key="3">
    <source>
        <dbReference type="EMBL" id="GGA58517.1"/>
    </source>
</evidence>
<dbReference type="RefSeq" id="WP_188719868.1">
    <property type="nucleotide sequence ID" value="NZ_BMIF01000002.1"/>
</dbReference>
<dbReference type="Proteomes" id="UP000636264">
    <property type="component" value="Unassembled WGS sequence"/>
</dbReference>
<feature type="transmembrane region" description="Helical" evidence="2">
    <location>
        <begin position="20"/>
        <end position="41"/>
    </location>
</feature>
<name>A0A916RJU1_9HYPH</name>
<sequence length="361" mass="39476">MAYKAGLPQGKTKVSTMRAIWKWALIFVVFGLLLYIALLAYADTKIRETEKGEHNPFFQIAMNAEQGSDVVILGASHAMPLGFDGIKPLIEQTSGRNLMVMAIEGGGVVPNAVILDALLKKSKPRTVIYVLDTFAFLSPRWNEERLNDSEFYAHTPFDRAILDTFLAEGIAWRNVASYLAGFDRINRPSSSGVDRSEALVANFDQTYSPDDNIDDQRVADLFSNGSAALMQGYVDRLAAMAAAAKQAGSEFILLQMPVPPRYTSRLPETHQAVLDRVQAVAEAQGVCVIDHTEALPGDENYSDTDHLNRMGAERYAVGLLAEALLLPAGEATESPSPWCVDAAGDEDEDTTEEDTPSEEVE</sequence>
<protein>
    <submittedName>
        <fullName evidence="3">Uncharacterized protein</fullName>
    </submittedName>
</protein>
<feature type="region of interest" description="Disordered" evidence="1">
    <location>
        <begin position="331"/>
        <end position="361"/>
    </location>
</feature>
<keyword evidence="2" id="KW-0472">Membrane</keyword>
<reference evidence="3" key="1">
    <citation type="journal article" date="2014" name="Int. J. Syst. Evol. Microbiol.">
        <title>Complete genome sequence of Corynebacterium casei LMG S-19264T (=DSM 44701T), isolated from a smear-ripened cheese.</title>
        <authorList>
            <consortium name="US DOE Joint Genome Institute (JGI-PGF)"/>
            <person name="Walter F."/>
            <person name="Albersmeier A."/>
            <person name="Kalinowski J."/>
            <person name="Ruckert C."/>
        </authorList>
    </citation>
    <scope>NUCLEOTIDE SEQUENCE</scope>
    <source>
        <strain evidence="3">CGMCC 1.15320</strain>
    </source>
</reference>